<protein>
    <submittedName>
        <fullName evidence="2">Uncharacterized protein</fullName>
    </submittedName>
</protein>
<name>A0A1X1E192_9GAMM</name>
<evidence type="ECO:0000313" key="2">
    <source>
        <dbReference type="EMBL" id="AUX92540.1"/>
    </source>
</evidence>
<evidence type="ECO:0000256" key="1">
    <source>
        <dbReference type="SAM" id="MobiDB-lite"/>
    </source>
</evidence>
<keyword evidence="3" id="KW-1185">Reference proteome</keyword>
<feature type="region of interest" description="Disordered" evidence="1">
    <location>
        <begin position="1"/>
        <end position="23"/>
    </location>
</feature>
<reference evidence="2 3" key="1">
    <citation type="submission" date="2018-01" db="EMBL/GenBank/DDBJ databases">
        <title>Complete and assembled Genome of Pantoea gaviniae DSM22758T.</title>
        <authorList>
            <person name="Stevens M.J.A."/>
            <person name="Zurfluh K."/>
            <person name="Stephan R."/>
        </authorList>
    </citation>
    <scope>NUCLEOTIDE SEQUENCE [LARGE SCALE GENOMIC DNA]</scope>
    <source>
        <strain evidence="2 3">DSM 22758</strain>
    </source>
</reference>
<dbReference type="Proteomes" id="UP000238365">
    <property type="component" value="Chromosome"/>
</dbReference>
<accession>A0A1X1E192</accession>
<sequence>MPPAYSGRSAAPPAASASQPEIKLANPQEAKALYSITAERDGARIVAAVYQRMVGAIAAMLARGALNRQRAAHKKIPAGIADGDPQ</sequence>
<organism evidence="2 3">
    <name type="scientific">Mixta gaviniae</name>
    <dbReference type="NCBI Taxonomy" id="665914"/>
    <lineage>
        <taxon>Bacteria</taxon>
        <taxon>Pseudomonadati</taxon>
        <taxon>Pseudomonadota</taxon>
        <taxon>Gammaproteobacteria</taxon>
        <taxon>Enterobacterales</taxon>
        <taxon>Erwiniaceae</taxon>
        <taxon>Mixta</taxon>
    </lineage>
</organism>
<dbReference type="EMBL" id="CP026377">
    <property type="protein sequence ID" value="AUX92540.1"/>
    <property type="molecule type" value="Genomic_DNA"/>
</dbReference>
<dbReference type="AlphaFoldDB" id="A0A1X1E192"/>
<dbReference type="KEGG" id="pgz:C2E15_05250"/>
<feature type="compositionally biased region" description="Low complexity" evidence="1">
    <location>
        <begin position="1"/>
        <end position="18"/>
    </location>
</feature>
<evidence type="ECO:0000313" key="3">
    <source>
        <dbReference type="Proteomes" id="UP000238365"/>
    </source>
</evidence>
<gene>
    <name evidence="2" type="ORF">C2E15_05250</name>
</gene>
<proteinExistence type="predicted"/>